<reference evidence="10 11" key="1">
    <citation type="journal article" date="2012" name="Genome Biol.">
        <title>Genome and low-iron response of an oceanic diatom adapted to chronic iron limitation.</title>
        <authorList>
            <person name="Lommer M."/>
            <person name="Specht M."/>
            <person name="Roy A.S."/>
            <person name="Kraemer L."/>
            <person name="Andreson R."/>
            <person name="Gutowska M.A."/>
            <person name="Wolf J."/>
            <person name="Bergner S.V."/>
            <person name="Schilhabel M.B."/>
            <person name="Klostermeier U.C."/>
            <person name="Beiko R.G."/>
            <person name="Rosenstiel P."/>
            <person name="Hippler M."/>
            <person name="Laroche J."/>
        </authorList>
    </citation>
    <scope>NUCLEOTIDE SEQUENCE [LARGE SCALE GENOMIC DNA]</scope>
    <source>
        <strain evidence="10 11">CCMP1005</strain>
    </source>
</reference>
<keyword evidence="1 7" id="KW-0723">Serine/threonine-protein kinase</keyword>
<dbReference type="InterPro" id="IPR011009">
    <property type="entry name" value="Kinase-like_dom_sf"/>
</dbReference>
<dbReference type="PANTHER" id="PTHR24349">
    <property type="entry name" value="SERINE/THREONINE-PROTEIN KINASE"/>
    <property type="match status" value="1"/>
</dbReference>
<proteinExistence type="inferred from homology"/>
<organism evidence="10 11">
    <name type="scientific">Thalassiosira oceanica</name>
    <name type="common">Marine diatom</name>
    <dbReference type="NCBI Taxonomy" id="159749"/>
    <lineage>
        <taxon>Eukaryota</taxon>
        <taxon>Sar</taxon>
        <taxon>Stramenopiles</taxon>
        <taxon>Ochrophyta</taxon>
        <taxon>Bacillariophyta</taxon>
        <taxon>Coscinodiscophyceae</taxon>
        <taxon>Thalassiosirophycidae</taxon>
        <taxon>Thalassiosirales</taxon>
        <taxon>Thalassiosiraceae</taxon>
        <taxon>Thalassiosira</taxon>
    </lineage>
</organism>
<comment type="similarity">
    <text evidence="7">Belongs to the protein kinase superfamily.</text>
</comment>
<dbReference type="OrthoDB" id="40902at2759"/>
<evidence type="ECO:0000256" key="1">
    <source>
        <dbReference type="ARBA" id="ARBA00022527"/>
    </source>
</evidence>
<feature type="domain" description="Protein kinase" evidence="9">
    <location>
        <begin position="78"/>
        <end position="354"/>
    </location>
</feature>
<dbReference type="Gene3D" id="1.10.510.10">
    <property type="entry name" value="Transferase(Phosphotransferase) domain 1"/>
    <property type="match status" value="1"/>
</dbReference>
<dbReference type="CDD" id="cd05117">
    <property type="entry name" value="STKc_CAMK"/>
    <property type="match status" value="1"/>
</dbReference>
<dbReference type="PROSITE" id="PS50011">
    <property type="entry name" value="PROTEIN_KINASE_DOM"/>
    <property type="match status" value="1"/>
</dbReference>
<evidence type="ECO:0000256" key="8">
    <source>
        <dbReference type="SAM" id="MobiDB-lite"/>
    </source>
</evidence>
<evidence type="ECO:0000256" key="7">
    <source>
        <dbReference type="RuleBase" id="RU000304"/>
    </source>
</evidence>
<feature type="region of interest" description="Disordered" evidence="8">
    <location>
        <begin position="300"/>
        <end position="326"/>
    </location>
</feature>
<dbReference type="InterPro" id="IPR050205">
    <property type="entry name" value="CDPK_Ser/Thr_kinases"/>
</dbReference>
<evidence type="ECO:0000256" key="3">
    <source>
        <dbReference type="ARBA" id="ARBA00022741"/>
    </source>
</evidence>
<dbReference type="FunFam" id="1.10.510.10:FF:000571">
    <property type="entry name" value="Maternal embryonic leucine zipper kinase"/>
    <property type="match status" value="1"/>
</dbReference>
<protein>
    <recommendedName>
        <fullName evidence="9">Protein kinase domain-containing protein</fullName>
    </recommendedName>
</protein>
<keyword evidence="11" id="KW-1185">Reference proteome</keyword>
<evidence type="ECO:0000256" key="4">
    <source>
        <dbReference type="ARBA" id="ARBA00022777"/>
    </source>
</evidence>
<evidence type="ECO:0000256" key="2">
    <source>
        <dbReference type="ARBA" id="ARBA00022679"/>
    </source>
</evidence>
<dbReference type="Proteomes" id="UP000266841">
    <property type="component" value="Unassembled WGS sequence"/>
</dbReference>
<dbReference type="SUPFAM" id="SSF56112">
    <property type="entry name" value="Protein kinase-like (PK-like)"/>
    <property type="match status" value="1"/>
</dbReference>
<keyword evidence="5 6" id="KW-0067">ATP-binding</keyword>
<dbReference type="InterPro" id="IPR008271">
    <property type="entry name" value="Ser/Thr_kinase_AS"/>
</dbReference>
<feature type="region of interest" description="Disordered" evidence="8">
    <location>
        <begin position="376"/>
        <end position="396"/>
    </location>
</feature>
<dbReference type="Pfam" id="PF00069">
    <property type="entry name" value="Pkinase"/>
    <property type="match status" value="1"/>
</dbReference>
<dbReference type="AlphaFoldDB" id="K0TR35"/>
<dbReference type="GO" id="GO:0005524">
    <property type="term" value="F:ATP binding"/>
    <property type="evidence" value="ECO:0007669"/>
    <property type="project" value="UniProtKB-UniRule"/>
</dbReference>
<feature type="compositionally biased region" description="Polar residues" evidence="8">
    <location>
        <begin position="382"/>
        <end position="396"/>
    </location>
</feature>
<dbReference type="eggNOG" id="KOG0032">
    <property type="taxonomic scope" value="Eukaryota"/>
</dbReference>
<dbReference type="OMA" id="CHAKRII"/>
<keyword evidence="2" id="KW-0808">Transferase</keyword>
<comment type="caution">
    <text evidence="10">The sequence shown here is derived from an EMBL/GenBank/DDBJ whole genome shotgun (WGS) entry which is preliminary data.</text>
</comment>
<dbReference type="PROSITE" id="PS00108">
    <property type="entry name" value="PROTEIN_KINASE_ST"/>
    <property type="match status" value="1"/>
</dbReference>
<keyword evidence="4" id="KW-0418">Kinase</keyword>
<accession>K0TR35</accession>
<dbReference type="EMBL" id="AGNL01001319">
    <property type="protein sequence ID" value="EJK77107.1"/>
    <property type="molecule type" value="Genomic_DNA"/>
</dbReference>
<keyword evidence="3 6" id="KW-0547">Nucleotide-binding</keyword>
<name>K0TR35_THAOC</name>
<feature type="binding site" evidence="6">
    <location>
        <position position="107"/>
    </location>
    <ligand>
        <name>ATP</name>
        <dbReference type="ChEBI" id="CHEBI:30616"/>
    </ligand>
</feature>
<sequence>MSAIMNLLFCERCSSTDEQDRYMPTKPQHYDASRTLSASTTTTAESSAAGSYYSAQHNIDNDFCPVTGVCSNIVEDYLISPNVLGKGHYGVVRECQHRVTGESFAVKSIDKSKVGRLDHLQREIYLLANVDHPSIMKMSDCYEDADYIHIVTEKYTGGELFDQIVESTSQSGCFSERRAAGIIRSLLEAVAYLHENGIVHRDIKPENILFESREQDSAIRLIDFGLSRTHDPKLEGPLANPVGTAYYMSPEVLKGKYDRACDLWAIGVVCYILLCGYPPFNGGTDAEIHDSTRRGRLQFAGVSSEARPQEEDDGRAGPPPSMDEEDDELVKQIFPSMYNIVTNSILTQSHHVTLGLHTNQSYTRILQLKFARTNRHSKKNCRMSNFGSHQSNLRRS</sequence>
<dbReference type="PROSITE" id="PS00107">
    <property type="entry name" value="PROTEIN_KINASE_ATP"/>
    <property type="match status" value="1"/>
</dbReference>
<dbReference type="FunFam" id="3.30.200.20:FF:000880">
    <property type="entry name" value="Predicted protein"/>
    <property type="match status" value="1"/>
</dbReference>
<evidence type="ECO:0000259" key="9">
    <source>
        <dbReference type="PROSITE" id="PS50011"/>
    </source>
</evidence>
<evidence type="ECO:0000256" key="6">
    <source>
        <dbReference type="PROSITE-ProRule" id="PRU10141"/>
    </source>
</evidence>
<gene>
    <name evidence="10" type="ORF">THAOC_01084</name>
</gene>
<evidence type="ECO:0000256" key="5">
    <source>
        <dbReference type="ARBA" id="ARBA00022840"/>
    </source>
</evidence>
<dbReference type="SMART" id="SM00220">
    <property type="entry name" value="S_TKc"/>
    <property type="match status" value="1"/>
</dbReference>
<dbReference type="GO" id="GO:0004674">
    <property type="term" value="F:protein serine/threonine kinase activity"/>
    <property type="evidence" value="ECO:0007669"/>
    <property type="project" value="UniProtKB-KW"/>
</dbReference>
<evidence type="ECO:0000313" key="10">
    <source>
        <dbReference type="EMBL" id="EJK77107.1"/>
    </source>
</evidence>
<dbReference type="InterPro" id="IPR000719">
    <property type="entry name" value="Prot_kinase_dom"/>
</dbReference>
<evidence type="ECO:0000313" key="11">
    <source>
        <dbReference type="Proteomes" id="UP000266841"/>
    </source>
</evidence>
<dbReference type="InterPro" id="IPR017441">
    <property type="entry name" value="Protein_kinase_ATP_BS"/>
</dbReference>